<dbReference type="EMBL" id="VDMD01000060">
    <property type="protein sequence ID" value="TRM56749.1"/>
    <property type="molecule type" value="Genomic_DNA"/>
</dbReference>
<reference evidence="1 2" key="1">
    <citation type="journal article" date="2019" name="New Phytol.">
        <title>Comparative genomics reveals unique wood-decay strategies and fruiting body development in the Schizophyllaceae.</title>
        <authorList>
            <person name="Almasi E."/>
            <person name="Sahu N."/>
            <person name="Krizsan K."/>
            <person name="Balint B."/>
            <person name="Kovacs G.M."/>
            <person name="Kiss B."/>
            <person name="Cseklye J."/>
            <person name="Drula E."/>
            <person name="Henrissat B."/>
            <person name="Nagy I."/>
            <person name="Chovatia M."/>
            <person name="Adam C."/>
            <person name="LaButti K."/>
            <person name="Lipzen A."/>
            <person name="Riley R."/>
            <person name="Grigoriev I.V."/>
            <person name="Nagy L.G."/>
        </authorList>
    </citation>
    <scope>NUCLEOTIDE SEQUENCE [LARGE SCALE GENOMIC DNA]</scope>
    <source>
        <strain evidence="1 2">NL-1724</strain>
    </source>
</reference>
<evidence type="ECO:0000313" key="2">
    <source>
        <dbReference type="Proteomes" id="UP000320762"/>
    </source>
</evidence>
<keyword evidence="2" id="KW-1185">Reference proteome</keyword>
<accession>A0A550BW19</accession>
<evidence type="ECO:0000313" key="1">
    <source>
        <dbReference type="EMBL" id="TRM56749.1"/>
    </source>
</evidence>
<protein>
    <submittedName>
        <fullName evidence="1">Uncharacterized protein</fullName>
    </submittedName>
</protein>
<organism evidence="1 2">
    <name type="scientific">Schizophyllum amplum</name>
    <dbReference type="NCBI Taxonomy" id="97359"/>
    <lineage>
        <taxon>Eukaryota</taxon>
        <taxon>Fungi</taxon>
        <taxon>Dikarya</taxon>
        <taxon>Basidiomycota</taxon>
        <taxon>Agaricomycotina</taxon>
        <taxon>Agaricomycetes</taxon>
        <taxon>Agaricomycetidae</taxon>
        <taxon>Agaricales</taxon>
        <taxon>Schizophyllaceae</taxon>
        <taxon>Schizophyllum</taxon>
    </lineage>
</organism>
<dbReference type="Proteomes" id="UP000320762">
    <property type="component" value="Unassembled WGS sequence"/>
</dbReference>
<dbReference type="AlphaFoldDB" id="A0A550BW19"/>
<sequence>MRSICIGVERATWSTTDVVQDALDLVKTRSPSFKTYSTRTCHPSQDELYALKPTSAPSRRAHRGQPPSRRIPHALKINPTPSRCVRRRQAASIVFCRTGARRWSVFSRTRLPVPHLVLDGQYIPRDGLGDEYIDRRSASRPLQRSNMWSSDGDLAAPVPLTVSGDLARCCRPYVLALVS</sequence>
<proteinExistence type="predicted"/>
<name>A0A550BW19_9AGAR</name>
<comment type="caution">
    <text evidence="1">The sequence shown here is derived from an EMBL/GenBank/DDBJ whole genome shotgun (WGS) entry which is preliminary data.</text>
</comment>
<gene>
    <name evidence="1" type="ORF">BD626DRAFT_241734</name>
</gene>